<gene>
    <name evidence="1" type="ORF">J2S90_001494</name>
    <name evidence="2" type="ORF">J2S93_002459</name>
</gene>
<evidence type="ECO:0000313" key="1">
    <source>
        <dbReference type="EMBL" id="MDP9904539.1"/>
    </source>
</evidence>
<dbReference type="Proteomes" id="UP001242995">
    <property type="component" value="Unassembled WGS sequence"/>
</dbReference>
<keyword evidence="3" id="KW-1185">Reference proteome</keyword>
<evidence type="ECO:0000313" key="3">
    <source>
        <dbReference type="Proteomes" id="UP001230951"/>
    </source>
</evidence>
<dbReference type="RefSeq" id="WP_306960289.1">
    <property type="nucleotide sequence ID" value="NZ_JAUSRG010000003.1"/>
</dbReference>
<proteinExistence type="predicted"/>
<dbReference type="EMBL" id="JAUSTF010000004">
    <property type="protein sequence ID" value="MDQ0181032.1"/>
    <property type="molecule type" value="Genomic_DNA"/>
</dbReference>
<reference evidence="1 3" key="1">
    <citation type="submission" date="2023-07" db="EMBL/GenBank/DDBJ databases">
        <title>Sorghum-associated microbial communities from plants grown in Nebraska, USA.</title>
        <authorList>
            <person name="Schachtman D."/>
        </authorList>
    </citation>
    <scope>NUCLEOTIDE SEQUENCE</scope>
    <source>
        <strain evidence="1">DS1006</strain>
        <strain evidence="2 3">DS1016</strain>
    </source>
</reference>
<organism evidence="1 4">
    <name type="scientific">Arthrobacter bambusae</name>
    <dbReference type="NCBI Taxonomy" id="1338426"/>
    <lineage>
        <taxon>Bacteria</taxon>
        <taxon>Bacillati</taxon>
        <taxon>Actinomycetota</taxon>
        <taxon>Actinomycetes</taxon>
        <taxon>Micrococcales</taxon>
        <taxon>Micrococcaceae</taxon>
        <taxon>Arthrobacter</taxon>
    </lineage>
</organism>
<dbReference type="AlphaFoldDB" id="A0AAW8DH22"/>
<comment type="caution">
    <text evidence="1">The sequence shown here is derived from an EMBL/GenBank/DDBJ whole genome shotgun (WGS) entry which is preliminary data.</text>
</comment>
<evidence type="ECO:0000313" key="2">
    <source>
        <dbReference type="EMBL" id="MDQ0181032.1"/>
    </source>
</evidence>
<dbReference type="Proteomes" id="UP001230951">
    <property type="component" value="Unassembled WGS sequence"/>
</dbReference>
<evidence type="ECO:0008006" key="5">
    <source>
        <dbReference type="Google" id="ProtNLM"/>
    </source>
</evidence>
<sequence length="210" mass="23123">MIEVTLRVQGVDISDDSVDAVIAEHFSETVWDEADGLTTLTIFVDREDPVTQTIALVRRIEAAVPGMKVVGVHRDLVGTTDISLRVGVSREGARKWSLSADFPMPFAYIGAGSMKVWAWAEVVQWLKEARALDMDQELPSLELMTQIENCIMRNPDHTTVQWHQAASKLPNLQKPIFQSIQPAARVSAGGRAQAFTGDLRELVGAAARKT</sequence>
<name>A0AAW8DH22_9MICC</name>
<dbReference type="EMBL" id="JAUSRG010000003">
    <property type="protein sequence ID" value="MDP9904539.1"/>
    <property type="molecule type" value="Genomic_DNA"/>
</dbReference>
<accession>A0AAW8DH22</accession>
<evidence type="ECO:0000313" key="4">
    <source>
        <dbReference type="Proteomes" id="UP001242995"/>
    </source>
</evidence>
<protein>
    <recommendedName>
        <fullName evidence="5">Transcriptional regulator</fullName>
    </recommendedName>
</protein>